<dbReference type="InterPro" id="IPR029058">
    <property type="entry name" value="AB_hydrolase_fold"/>
</dbReference>
<dbReference type="SUPFAM" id="SSF53474">
    <property type="entry name" value="alpha/beta-Hydrolases"/>
    <property type="match status" value="1"/>
</dbReference>
<sequence>MKITYKKSNPFFHEGYRSVGILLIHGFTGSPAEMRLLGEYLYQQGYTVSAPLLAGHGTTPEEMAKTNKEDWFKSVLQAYDDLKEKGYPHIVAIGLSMGGILSLKLAAERPLAAVISLAAPIYVRDKRMAWARWLKYVKAFKAKSGEKPPHIEEHLASYDRTPIAAVESLHQLIQEVKQRLEQVRIPIQVMQGKRDETVEPRSAQYIFDHVASDFKKLNWYENSSHIMTLDHEKEQIFADIYDFLERIMNKNSLG</sequence>
<organism evidence="4 5">
    <name type="scientific">Tepidibacillus fermentans</name>
    <dbReference type="NCBI Taxonomy" id="1281767"/>
    <lineage>
        <taxon>Bacteria</taxon>
        <taxon>Bacillati</taxon>
        <taxon>Bacillota</taxon>
        <taxon>Bacilli</taxon>
        <taxon>Bacillales</taxon>
        <taxon>Bacillaceae</taxon>
        <taxon>Tepidibacillus</taxon>
    </lineage>
</organism>
<accession>A0A4R3KH93</accession>
<dbReference type="InterPro" id="IPR051044">
    <property type="entry name" value="MAG_DAG_Lipase"/>
</dbReference>
<dbReference type="RefSeq" id="WP_243643797.1">
    <property type="nucleotide sequence ID" value="NZ_SMAB01000009.1"/>
</dbReference>
<dbReference type="PIRSF" id="PIRSF017388">
    <property type="entry name" value="Esterase_lipase"/>
    <property type="match status" value="1"/>
</dbReference>
<dbReference type="InterPro" id="IPR012354">
    <property type="entry name" value="Esterase_lipase"/>
</dbReference>
<reference evidence="4 5" key="1">
    <citation type="submission" date="2019-03" db="EMBL/GenBank/DDBJ databases">
        <title>Genomic Encyclopedia of Type Strains, Phase IV (KMG-IV): sequencing the most valuable type-strain genomes for metagenomic binning, comparative biology and taxonomic classification.</title>
        <authorList>
            <person name="Goeker M."/>
        </authorList>
    </citation>
    <scope>NUCLEOTIDE SEQUENCE [LARGE SCALE GENOMIC DNA]</scope>
    <source>
        <strain evidence="4 5">DSM 23802</strain>
    </source>
</reference>
<dbReference type="PANTHER" id="PTHR11614">
    <property type="entry name" value="PHOSPHOLIPASE-RELATED"/>
    <property type="match status" value="1"/>
</dbReference>
<evidence type="ECO:0000259" key="3">
    <source>
        <dbReference type="Pfam" id="PF12146"/>
    </source>
</evidence>
<feature type="active site" description="Nucleophile" evidence="1">
    <location>
        <position position="96"/>
    </location>
</feature>
<dbReference type="InterPro" id="IPR022742">
    <property type="entry name" value="Hydrolase_4"/>
</dbReference>
<dbReference type="Proteomes" id="UP000295788">
    <property type="component" value="Unassembled WGS sequence"/>
</dbReference>
<dbReference type="AlphaFoldDB" id="A0A4R3KH93"/>
<feature type="domain" description="Serine aminopeptidase S33" evidence="3">
    <location>
        <begin position="21"/>
        <end position="230"/>
    </location>
</feature>
<keyword evidence="5" id="KW-1185">Reference proteome</keyword>
<dbReference type="GO" id="GO:0052689">
    <property type="term" value="F:carboxylic ester hydrolase activity"/>
    <property type="evidence" value="ECO:0007669"/>
    <property type="project" value="InterPro"/>
</dbReference>
<feature type="binding site" evidence="2">
    <location>
        <position position="97"/>
    </location>
    <ligand>
        <name>substrate</name>
    </ligand>
</feature>
<feature type="active site" description="Charge relay system" evidence="1">
    <location>
        <position position="225"/>
    </location>
</feature>
<dbReference type="Pfam" id="PF12146">
    <property type="entry name" value="Hydrolase_4"/>
    <property type="match status" value="1"/>
</dbReference>
<protein>
    <submittedName>
        <fullName evidence="4">Carboxylesterase</fullName>
    </submittedName>
</protein>
<proteinExistence type="predicted"/>
<gene>
    <name evidence="4" type="ORF">EDD72_10973</name>
</gene>
<name>A0A4R3KH93_9BACI</name>
<comment type="caution">
    <text evidence="4">The sequence shown here is derived from an EMBL/GenBank/DDBJ whole genome shotgun (WGS) entry which is preliminary data.</text>
</comment>
<evidence type="ECO:0000313" key="4">
    <source>
        <dbReference type="EMBL" id="TCS82503.1"/>
    </source>
</evidence>
<evidence type="ECO:0000256" key="1">
    <source>
        <dbReference type="PIRSR" id="PIRSR017388-1"/>
    </source>
</evidence>
<dbReference type="Gene3D" id="3.40.50.1820">
    <property type="entry name" value="alpha/beta hydrolase"/>
    <property type="match status" value="1"/>
</dbReference>
<evidence type="ECO:0000256" key="2">
    <source>
        <dbReference type="PIRSR" id="PIRSR017388-2"/>
    </source>
</evidence>
<feature type="active site" description="Charge relay system" evidence="1">
    <location>
        <position position="195"/>
    </location>
</feature>
<feature type="binding site" evidence="2">
    <location>
        <position position="27"/>
    </location>
    <ligand>
        <name>substrate</name>
    </ligand>
</feature>
<dbReference type="EMBL" id="SMAB01000009">
    <property type="protein sequence ID" value="TCS82503.1"/>
    <property type="molecule type" value="Genomic_DNA"/>
</dbReference>
<evidence type="ECO:0000313" key="5">
    <source>
        <dbReference type="Proteomes" id="UP000295788"/>
    </source>
</evidence>